<name>A0A1H3A029_THIRO</name>
<dbReference type="EMBL" id="FNNZ01000017">
    <property type="protein sequence ID" value="SDX22269.1"/>
    <property type="molecule type" value="Genomic_DNA"/>
</dbReference>
<dbReference type="Proteomes" id="UP000198816">
    <property type="component" value="Unassembled WGS sequence"/>
</dbReference>
<feature type="signal peptide" evidence="1">
    <location>
        <begin position="1"/>
        <end position="19"/>
    </location>
</feature>
<accession>A0A1H3A029</accession>
<gene>
    <name evidence="2" type="ORF">SAMN05421783_117105</name>
</gene>
<feature type="chain" id="PRO_5011776530" evidence="1">
    <location>
        <begin position="20"/>
        <end position="260"/>
    </location>
</feature>
<proteinExistence type="predicted"/>
<reference evidence="3" key="1">
    <citation type="submission" date="2016-10" db="EMBL/GenBank/DDBJ databases">
        <authorList>
            <person name="Varghese N."/>
            <person name="Submissions S."/>
        </authorList>
    </citation>
    <scope>NUCLEOTIDE SEQUENCE [LARGE SCALE GENOMIC DNA]</scope>
    <source>
        <strain evidence="3">DSM 217</strain>
    </source>
</reference>
<evidence type="ECO:0000313" key="2">
    <source>
        <dbReference type="EMBL" id="SDX22269.1"/>
    </source>
</evidence>
<sequence length="260" mass="28463">MKRMVLLVVLASVAVTVMSSEDDAIVREVLNRLYDGYDRTNACWVARSADDPGRADCLKIDRVDRVEADTGPRLYVLLTGRAFDPRTGENIDSHVTRGLVGALVIGFGPDGVELIAGEPRLSSGGWGGAPTDWRLIKLAPSDYWGWVNRDGFLGQGVLVESYSILAPHGRRIRDLGPIHAAWNNVGACGEGGEICPVTDIESTLEVDSINIGATVFPLRITLTGQFEGRQLTPKIWNIPFDQTSWSYVEPDDWPLADLED</sequence>
<keyword evidence="1" id="KW-0732">Signal</keyword>
<evidence type="ECO:0000313" key="3">
    <source>
        <dbReference type="Proteomes" id="UP000198816"/>
    </source>
</evidence>
<protein>
    <submittedName>
        <fullName evidence="2">Uncharacterized protein</fullName>
    </submittedName>
</protein>
<keyword evidence="3" id="KW-1185">Reference proteome</keyword>
<organism evidence="2 3">
    <name type="scientific">Thiocapsa roseopersicina</name>
    <dbReference type="NCBI Taxonomy" id="1058"/>
    <lineage>
        <taxon>Bacteria</taxon>
        <taxon>Pseudomonadati</taxon>
        <taxon>Pseudomonadota</taxon>
        <taxon>Gammaproteobacteria</taxon>
        <taxon>Chromatiales</taxon>
        <taxon>Chromatiaceae</taxon>
        <taxon>Thiocapsa</taxon>
    </lineage>
</organism>
<evidence type="ECO:0000256" key="1">
    <source>
        <dbReference type="SAM" id="SignalP"/>
    </source>
</evidence>
<dbReference type="STRING" id="1058.SAMN05421783_117105"/>
<dbReference type="AlphaFoldDB" id="A0A1H3A029"/>